<feature type="region of interest" description="Disordered" evidence="9">
    <location>
        <begin position="1"/>
        <end position="33"/>
    </location>
</feature>
<gene>
    <name evidence="12" type="ORF">PGO_132220</name>
</gene>
<dbReference type="GO" id="GO:0004674">
    <property type="term" value="F:protein serine/threonine kinase activity"/>
    <property type="evidence" value="ECO:0007669"/>
    <property type="project" value="UniProtKB-KW"/>
</dbReference>
<accession>A0A1Y1JKZ7</accession>
<sequence>MISSISAEKENTRKKKKKKSINKSKKNEKTKNPEEEYKELYIEQVEEILALNHIYFPIYVENTGHMKKCHLPNELMNKDDFVKKSRILTEATVCIDMNDEINPDDCLKFCIFFNFDNDFPKYKITFSFEKKYPYSYPNISINISSTLSEQQINYITLNIKKICAKNYGRITLFDICIFLNEYVNKSFSNNFKNLWEEMNYRIDDIDKCKKKNEERQIKNCFDWNHFLDRTSSKGGMSSYSSQYFRKYNENEVYCLDDRKRNSENGITSSVFGLENNPSRSNRNSSVGSRISGNVCTHRNNNFDCEENKESFINLNNTEGFTELDIINTDVRRRKHYTTYDRGQFFLNTNELKNISGFSSINSYPLGMEENLKFHVKKKKEKKRQDRKVLKDELRGDVKNISITSNEQNIIKYGNGRLKHFHILKKIPINYYRNMLIARHSIDTNMYIIHTYVILGTFHFLTFFLNHILYCNRGFNLFCNLLSEKKEKNNPSVQKEQSRQNCQHFQRNEKSKKDKKDKKSEKNEKIFTDFLKDMNDFRNQKKTKKVYDPSCLNYFCSEYELYAKKHCTVSTENEKTLLHILNELNFARLRNLIKHFRMVQKMNLKKIIREILKLTKIQHKYLARYHVSWSQREYAILNECMGYNTDMCKVFKIMKLLILSRIFRNYELEGDKTIEHFSKDEQDTHLCLQEEARRIEDLFQKVKSSDHNEYEDNGERKENKKKKKSNQRQQQKSSYRIVSKDLYSSPLSNIENVNRTCTFPDRRSFGKDISNGMKRFTINPEERTKMKKQNETSTLLHYFSSTLSESTQGKMAYTRKSIYNDENKAKEQYSYSKEPMLLSQKTLSYNKKIEFLENLLSKKEKRYDVLYVQCEYCKGQILEKEIQNFFFQNNKYLIWTVFRQILECLSYLHRRKIYIKNLSTENMFIDNDEYGIHIKIVNYTASNMIDYIYFYNYSYAKKSSYLSNFVKLFCREHDSGRDQQENPDDRTKQNRNLNLNPNPNEKKKEKKNLEQAKKVCEPHCETLLSPCRGDALTEQNHPSIKMEKGIETKIGAVNEIGVKSQEKEEQHWSFFPHLKNHIKRKLLEDHNNYNKNVSTNKPKEYTEFYTHSYNQYFYNSLGKKKYSYEELDLFSLGLVLYELLHIPFKSKKEKLQNFREIIEKKKFPDDFLKNTLDNGAIKVLKFILMNTINNYHSNENIQRLQYPDISNLCAKTSNGKFKFHISGNNMHTSLFKEKIKEKKKNSIIIINDYKKEALSCKEKSQPLSDRDEQIKKNEHDAEYDVGVYKSLKQEKDTFSHISSANSDALEEHFSNLNDSLQIPKASSGPSQEPKKEHEQNRKKKKDSSIRSKKKKKKSDTSISGTTLLLRNDGKGTTDICQFNGGQNNKTDVRPRENNKSKEESPLNVIESNDQIGNTHRITAEQLLNCPLIPMVIQRDLFKYFLQKLKINSEIECRNVLRILLYKKSESDKGGVLMDVNMRVGSYGNTCTYEQDVINSCILEHMNAFLSKKDATYNQPLAFQLMMRRNDLHIYQTVDNNFAQKIPTKFIKKMYIQKKKIEKERNKTYHSSYYNSHKSISVPGALFDRHRIVKFDEKNNSMRRDKVCEIKKQPLRNNLPWEEKNCSILNRFNQRIMFIEKNNKLLYVPFYLTESYVNTIPYCNYGKNFSSSFCFFQNHFLQNSKQKMVRRENSLLYTTMIKVDNREDLYFYVRCTVGEKTSGCTLHNAANADSPTKTSSVADTGRDIIMNFDETITSRNSDSEDGNIEIGKDTYVNISFCVYQVMNIYNVLNMIQKFEYYLKKITIKWSFTDMLIYIIRDMLSIENDEKTFYIYDRFREGNITYKNLKKLLYFLNISLYDEKILKILYSLIFNKCNNLNKKMNKIRKMYYLKDHKNKKFINYLASTIIYLNNLFHHFNNNSNTIFIWDFFMNKYKQLFGFSFAFNIYSQVDRTILLSIGGISTDVFTNMIHKVPSEATYNFVFEIFVDSISTIIFQEVRRNTSGNMLIDFHSPSVVITIKAYKLLVYAFSLYNNLIQNNIKCECKVSPLIETSKFEQGLLKYNNINIHVQITQKMSSNISLNIEDYEGPTEISSSNITGEENLNIIYSTHLIRLNVKKNFENESSLINYIKQFYAKR</sequence>
<dbReference type="Proteomes" id="UP000195521">
    <property type="component" value="Unassembled WGS sequence"/>
</dbReference>
<evidence type="ECO:0000256" key="1">
    <source>
        <dbReference type="ARBA" id="ARBA00012513"/>
    </source>
</evidence>
<reference evidence="13" key="1">
    <citation type="submission" date="2017-04" db="EMBL/GenBank/DDBJ databases">
        <title>Plasmodium gonderi genome.</title>
        <authorList>
            <person name="Arisue N."/>
            <person name="Honma H."/>
            <person name="Kawai S."/>
            <person name="Tougan T."/>
            <person name="Tanabe K."/>
            <person name="Horii T."/>
        </authorList>
    </citation>
    <scope>NUCLEOTIDE SEQUENCE [LARGE SCALE GENOMIC DNA]</scope>
    <source>
        <strain evidence="13">ATCC 30045</strain>
    </source>
</reference>
<feature type="domain" description="Protein kinase" evidence="10">
    <location>
        <begin position="762"/>
        <end position="1204"/>
    </location>
</feature>
<dbReference type="OrthoDB" id="341578at2759"/>
<evidence type="ECO:0000256" key="2">
    <source>
        <dbReference type="ARBA" id="ARBA00022527"/>
    </source>
</evidence>
<keyword evidence="3" id="KW-0808">Transferase</keyword>
<dbReference type="SUPFAM" id="SSF54495">
    <property type="entry name" value="UBC-like"/>
    <property type="match status" value="1"/>
</dbReference>
<dbReference type="GO" id="GO:0005524">
    <property type="term" value="F:ATP binding"/>
    <property type="evidence" value="ECO:0007669"/>
    <property type="project" value="UniProtKB-KW"/>
</dbReference>
<feature type="compositionally biased region" description="Basic and acidic residues" evidence="9">
    <location>
        <begin position="505"/>
        <end position="520"/>
    </location>
</feature>
<dbReference type="InterPro" id="IPR000719">
    <property type="entry name" value="Prot_kinase_dom"/>
</dbReference>
<dbReference type="EC" id="2.7.11.1" evidence="1"/>
<dbReference type="RefSeq" id="XP_028545539.1">
    <property type="nucleotide sequence ID" value="XM_028689738.1"/>
</dbReference>
<evidence type="ECO:0000256" key="8">
    <source>
        <dbReference type="ARBA" id="ARBA00048679"/>
    </source>
</evidence>
<comment type="catalytic activity">
    <reaction evidence="7">
        <text>L-threonyl-[protein] + ATP = O-phospho-L-threonyl-[protein] + ADP + H(+)</text>
        <dbReference type="Rhea" id="RHEA:46608"/>
        <dbReference type="Rhea" id="RHEA-COMP:11060"/>
        <dbReference type="Rhea" id="RHEA-COMP:11605"/>
        <dbReference type="ChEBI" id="CHEBI:15378"/>
        <dbReference type="ChEBI" id="CHEBI:30013"/>
        <dbReference type="ChEBI" id="CHEBI:30616"/>
        <dbReference type="ChEBI" id="CHEBI:61977"/>
        <dbReference type="ChEBI" id="CHEBI:456216"/>
        <dbReference type="EC" id="2.7.11.1"/>
    </reaction>
</comment>
<protein>
    <recommendedName>
        <fullName evidence="1">non-specific serine/threonine protein kinase</fullName>
        <ecNumber evidence="1">2.7.11.1</ecNumber>
    </recommendedName>
</protein>
<evidence type="ECO:0000256" key="4">
    <source>
        <dbReference type="ARBA" id="ARBA00022741"/>
    </source>
</evidence>
<feature type="region of interest" description="Disordered" evidence="9">
    <location>
        <begin position="489"/>
        <end position="520"/>
    </location>
</feature>
<evidence type="ECO:0000259" key="10">
    <source>
        <dbReference type="PROSITE" id="PS50011"/>
    </source>
</evidence>
<dbReference type="PANTHER" id="PTHR43671:SF98">
    <property type="entry name" value="SERINE_THREONINE-PROTEIN KINASE NEK11"/>
    <property type="match status" value="1"/>
</dbReference>
<evidence type="ECO:0000313" key="13">
    <source>
        <dbReference type="Proteomes" id="UP000195521"/>
    </source>
</evidence>
<feature type="compositionally biased region" description="Low complexity" evidence="9">
    <location>
        <begin position="989"/>
        <end position="998"/>
    </location>
</feature>
<dbReference type="GeneID" id="39749688"/>
<dbReference type="PANTHER" id="PTHR43671">
    <property type="entry name" value="SERINE/THREONINE-PROTEIN KINASE NEK"/>
    <property type="match status" value="1"/>
</dbReference>
<name>A0A1Y1JKZ7_PLAGO</name>
<comment type="catalytic activity">
    <reaction evidence="8">
        <text>L-seryl-[protein] + ATP = O-phospho-L-seryl-[protein] + ADP + H(+)</text>
        <dbReference type="Rhea" id="RHEA:17989"/>
        <dbReference type="Rhea" id="RHEA-COMP:9863"/>
        <dbReference type="Rhea" id="RHEA-COMP:11604"/>
        <dbReference type="ChEBI" id="CHEBI:15378"/>
        <dbReference type="ChEBI" id="CHEBI:29999"/>
        <dbReference type="ChEBI" id="CHEBI:30616"/>
        <dbReference type="ChEBI" id="CHEBI:83421"/>
        <dbReference type="ChEBI" id="CHEBI:456216"/>
        <dbReference type="EC" id="2.7.11.1"/>
    </reaction>
</comment>
<feature type="compositionally biased region" description="Basic residues" evidence="9">
    <location>
        <begin position="1335"/>
        <end position="1352"/>
    </location>
</feature>
<dbReference type="SUPFAM" id="SSF56112">
    <property type="entry name" value="Protein kinase-like (PK-like)"/>
    <property type="match status" value="1"/>
</dbReference>
<proteinExistence type="predicted"/>
<feature type="region of interest" description="Disordered" evidence="9">
    <location>
        <begin position="704"/>
        <end position="735"/>
    </location>
</feature>
<dbReference type="OMA" id="KCECKIS"/>
<dbReference type="InterPro" id="IPR011009">
    <property type="entry name" value="Kinase-like_dom_sf"/>
</dbReference>
<feature type="compositionally biased region" description="Basic and acidic residues" evidence="9">
    <location>
        <begin position="704"/>
        <end position="717"/>
    </location>
</feature>
<feature type="compositionally biased region" description="Basic residues" evidence="9">
    <location>
        <begin position="12"/>
        <end position="24"/>
    </location>
</feature>
<dbReference type="Gene3D" id="3.10.110.10">
    <property type="entry name" value="Ubiquitin Conjugating Enzyme"/>
    <property type="match status" value="1"/>
</dbReference>
<evidence type="ECO:0000256" key="3">
    <source>
        <dbReference type="ARBA" id="ARBA00022679"/>
    </source>
</evidence>
<evidence type="ECO:0000313" key="12">
    <source>
        <dbReference type="EMBL" id="GAW82950.1"/>
    </source>
</evidence>
<evidence type="ECO:0000256" key="6">
    <source>
        <dbReference type="ARBA" id="ARBA00022840"/>
    </source>
</evidence>
<keyword evidence="2" id="KW-0723">Serine/threonine-protein kinase</keyword>
<evidence type="ECO:0000256" key="9">
    <source>
        <dbReference type="SAM" id="MobiDB-lite"/>
    </source>
</evidence>
<evidence type="ECO:0000259" key="11">
    <source>
        <dbReference type="PROSITE" id="PS50908"/>
    </source>
</evidence>
<dbReference type="PROSITE" id="PS50908">
    <property type="entry name" value="RWD"/>
    <property type="match status" value="1"/>
</dbReference>
<dbReference type="Pfam" id="PF05773">
    <property type="entry name" value="RWD"/>
    <property type="match status" value="1"/>
</dbReference>
<keyword evidence="13" id="KW-1185">Reference proteome</keyword>
<feature type="compositionally biased region" description="Low complexity" evidence="9">
    <location>
        <begin position="275"/>
        <end position="287"/>
    </location>
</feature>
<feature type="compositionally biased region" description="Basic and acidic residues" evidence="9">
    <location>
        <begin position="999"/>
        <end position="1009"/>
    </location>
</feature>
<keyword evidence="4" id="KW-0547">Nucleotide-binding</keyword>
<dbReference type="Gene3D" id="1.10.510.10">
    <property type="entry name" value="Transferase(Phosphotransferase) domain 1"/>
    <property type="match status" value="1"/>
</dbReference>
<keyword evidence="6" id="KW-0067">ATP-binding</keyword>
<feature type="region of interest" description="Disordered" evidence="9">
    <location>
        <begin position="1314"/>
        <end position="1400"/>
    </location>
</feature>
<dbReference type="InterPro" id="IPR016135">
    <property type="entry name" value="UBQ-conjugating_enzyme/RWD"/>
</dbReference>
<feature type="region of interest" description="Disordered" evidence="9">
    <location>
        <begin position="268"/>
        <end position="287"/>
    </location>
</feature>
<dbReference type="EMBL" id="BDQF01000014">
    <property type="protein sequence ID" value="GAW82950.1"/>
    <property type="molecule type" value="Genomic_DNA"/>
</dbReference>
<dbReference type="InterPro" id="IPR050660">
    <property type="entry name" value="NEK_Ser/Thr_kinase"/>
</dbReference>
<evidence type="ECO:0000256" key="7">
    <source>
        <dbReference type="ARBA" id="ARBA00047899"/>
    </source>
</evidence>
<feature type="domain" description="RWD" evidence="11">
    <location>
        <begin position="46"/>
        <end position="186"/>
    </location>
</feature>
<feature type="compositionally biased region" description="Polar residues" evidence="9">
    <location>
        <begin position="1373"/>
        <end position="1384"/>
    </location>
</feature>
<keyword evidence="5 12" id="KW-0418">Kinase</keyword>
<organism evidence="12 13">
    <name type="scientific">Plasmodium gonderi</name>
    <dbReference type="NCBI Taxonomy" id="77519"/>
    <lineage>
        <taxon>Eukaryota</taxon>
        <taxon>Sar</taxon>
        <taxon>Alveolata</taxon>
        <taxon>Apicomplexa</taxon>
        <taxon>Aconoidasida</taxon>
        <taxon>Haemosporida</taxon>
        <taxon>Plasmodiidae</taxon>
        <taxon>Plasmodium</taxon>
        <taxon>Plasmodium (Plasmodium)</taxon>
    </lineage>
</organism>
<feature type="compositionally biased region" description="Basic and acidic residues" evidence="9">
    <location>
        <begin position="974"/>
        <end position="987"/>
    </location>
</feature>
<feature type="compositionally biased region" description="Polar residues" evidence="9">
    <location>
        <begin position="489"/>
        <end position="504"/>
    </location>
</feature>
<comment type="caution">
    <text evidence="12">The sequence shown here is derived from an EMBL/GenBank/DDBJ whole genome shotgun (WGS) entry which is preliminary data.</text>
</comment>
<dbReference type="InterPro" id="IPR006575">
    <property type="entry name" value="RWD_dom"/>
</dbReference>
<feature type="compositionally biased region" description="Basic and acidic residues" evidence="9">
    <location>
        <begin position="1385"/>
        <end position="1399"/>
    </location>
</feature>
<feature type="region of interest" description="Disordered" evidence="9">
    <location>
        <begin position="974"/>
        <end position="1009"/>
    </location>
</feature>
<evidence type="ECO:0000256" key="5">
    <source>
        <dbReference type="ARBA" id="ARBA00022777"/>
    </source>
</evidence>
<dbReference type="PROSITE" id="PS50011">
    <property type="entry name" value="PROTEIN_KINASE_DOM"/>
    <property type="match status" value="1"/>
</dbReference>